<evidence type="ECO:0000313" key="4">
    <source>
        <dbReference type="Proteomes" id="UP000663555"/>
    </source>
</evidence>
<dbReference type="SUPFAM" id="SSF51556">
    <property type="entry name" value="Metallo-dependent hydrolases"/>
    <property type="match status" value="1"/>
</dbReference>
<name>A0ABX7MUT8_9GAMM</name>
<organism evidence="3 4">
    <name type="scientific">Marinobacter salinisoli</name>
    <dbReference type="NCBI Taxonomy" id="2769486"/>
    <lineage>
        <taxon>Bacteria</taxon>
        <taxon>Pseudomonadati</taxon>
        <taxon>Pseudomonadota</taxon>
        <taxon>Gammaproteobacteria</taxon>
        <taxon>Pseudomonadales</taxon>
        <taxon>Marinobacteraceae</taxon>
        <taxon>Marinobacter</taxon>
    </lineage>
</organism>
<dbReference type="Gene3D" id="3.20.20.140">
    <property type="entry name" value="Metal-dependent hydrolases"/>
    <property type="match status" value="1"/>
</dbReference>
<dbReference type="PIRSF" id="PIRSF005902">
    <property type="entry name" value="DNase_TatD"/>
    <property type="match status" value="1"/>
</dbReference>
<dbReference type="PROSITE" id="PS01091">
    <property type="entry name" value="TATD_3"/>
    <property type="match status" value="1"/>
</dbReference>
<dbReference type="InterPro" id="IPR001130">
    <property type="entry name" value="TatD-like"/>
</dbReference>
<dbReference type="GO" id="GO:0016787">
    <property type="term" value="F:hydrolase activity"/>
    <property type="evidence" value="ECO:0007669"/>
    <property type="project" value="UniProtKB-KW"/>
</dbReference>
<keyword evidence="4" id="KW-1185">Reference proteome</keyword>
<dbReference type="InterPro" id="IPR032466">
    <property type="entry name" value="Metal_Hydrolase"/>
</dbReference>
<dbReference type="Proteomes" id="UP000663555">
    <property type="component" value="Chromosome"/>
</dbReference>
<accession>A0ABX7MUT8</accession>
<evidence type="ECO:0000256" key="1">
    <source>
        <dbReference type="ARBA" id="ARBA00009275"/>
    </source>
</evidence>
<dbReference type="RefSeq" id="WP_206645374.1">
    <property type="nucleotide sequence ID" value="NZ_CP071247.1"/>
</dbReference>
<dbReference type="PANTHER" id="PTHR46124">
    <property type="entry name" value="D-AMINOACYL-TRNA DEACYLASE"/>
    <property type="match status" value="1"/>
</dbReference>
<dbReference type="CDD" id="cd01310">
    <property type="entry name" value="TatD_DNAse"/>
    <property type="match status" value="1"/>
</dbReference>
<dbReference type="Pfam" id="PF01026">
    <property type="entry name" value="TatD_DNase"/>
    <property type="match status" value="1"/>
</dbReference>
<dbReference type="EMBL" id="CP071247">
    <property type="protein sequence ID" value="QSP96147.1"/>
    <property type="molecule type" value="Genomic_DNA"/>
</dbReference>
<dbReference type="InterPro" id="IPR018228">
    <property type="entry name" value="DNase_TatD-rel_CS"/>
</dbReference>
<sequence>MQFVDAHCHLDFPRFDGCRGEELAKARAAGLVGLVIPGVRRDDWRRVQDVARSFDDVFYCLGIHPWFVSEHDPDDLTFLDAALREHPARCVAVGECGLDRLKGELSQQLPWFEAQVQIAAQQGYPLIIHSVRTHDEVHSVLKRSGWAGRALIHGFSGSYEQGKKLVDLGCVLGVGGIITHSRAKKTRDAVARLPLESLVLETDAPDMAPEGIAHGQNSPAYLGRVLGSLAELRGDSAASLAPQLLDNARRLYGWQSGEVGE</sequence>
<comment type="similarity">
    <text evidence="1">Belongs to the metallo-dependent hydrolases superfamily. TatD-type hydrolase family.</text>
</comment>
<protein>
    <submittedName>
        <fullName evidence="3">TatD family hydrolase</fullName>
    </submittedName>
</protein>
<evidence type="ECO:0000256" key="2">
    <source>
        <dbReference type="ARBA" id="ARBA00022801"/>
    </source>
</evidence>
<dbReference type="PROSITE" id="PS01137">
    <property type="entry name" value="TATD_1"/>
    <property type="match status" value="1"/>
</dbReference>
<gene>
    <name evidence="3" type="ORF">LPB19_07130</name>
</gene>
<proteinExistence type="inferred from homology"/>
<reference evidence="3 4" key="1">
    <citation type="submission" date="2021-03" db="EMBL/GenBank/DDBJ databases">
        <title>Genome sequencing of Marinobacter sp. LPB0319.</title>
        <authorList>
            <person name="Kim J."/>
        </authorList>
    </citation>
    <scope>NUCLEOTIDE SEQUENCE [LARGE SCALE GENOMIC DNA]</scope>
    <source>
        <strain evidence="3 4">LPB0319</strain>
    </source>
</reference>
<keyword evidence="2 3" id="KW-0378">Hydrolase</keyword>
<evidence type="ECO:0000313" key="3">
    <source>
        <dbReference type="EMBL" id="QSP96147.1"/>
    </source>
</evidence>
<dbReference type="PANTHER" id="PTHR46124:SF3">
    <property type="entry name" value="HYDROLASE"/>
    <property type="match status" value="1"/>
</dbReference>